<dbReference type="Gene3D" id="2.160.20.80">
    <property type="entry name" value="E3 ubiquitin-protein ligase SopA"/>
    <property type="match status" value="1"/>
</dbReference>
<evidence type="ECO:0000313" key="2">
    <source>
        <dbReference type="Proteomes" id="UP000087766"/>
    </source>
</evidence>
<gene>
    <name evidence="3" type="primary">LOC106754280</name>
</gene>
<dbReference type="GeneID" id="106754280"/>
<organism evidence="2 3">
    <name type="scientific">Vigna radiata var. radiata</name>
    <name type="common">Mung bean</name>
    <name type="synonym">Phaseolus aureus</name>
    <dbReference type="NCBI Taxonomy" id="3916"/>
    <lineage>
        <taxon>Eukaryota</taxon>
        <taxon>Viridiplantae</taxon>
        <taxon>Streptophyta</taxon>
        <taxon>Embryophyta</taxon>
        <taxon>Tracheophyta</taxon>
        <taxon>Spermatophyta</taxon>
        <taxon>Magnoliopsida</taxon>
        <taxon>eudicotyledons</taxon>
        <taxon>Gunneridae</taxon>
        <taxon>Pentapetalae</taxon>
        <taxon>rosids</taxon>
        <taxon>fabids</taxon>
        <taxon>Fabales</taxon>
        <taxon>Fabaceae</taxon>
        <taxon>Papilionoideae</taxon>
        <taxon>50 kb inversion clade</taxon>
        <taxon>NPAAA clade</taxon>
        <taxon>indigoferoid/millettioid clade</taxon>
        <taxon>Phaseoleae</taxon>
        <taxon>Vigna</taxon>
    </lineage>
</organism>
<dbReference type="Pfam" id="PF00805">
    <property type="entry name" value="Pentapeptide"/>
    <property type="match status" value="2"/>
</dbReference>
<dbReference type="Proteomes" id="UP000087766">
    <property type="component" value="Unplaced"/>
</dbReference>
<dbReference type="InterPro" id="IPR001646">
    <property type="entry name" value="5peptide_repeat"/>
</dbReference>
<dbReference type="PANTHER" id="PTHR47121:SF2">
    <property type="entry name" value="THYLAKOID LUMENAL PROTEIN TL20.3, CHLOROPLASTIC"/>
    <property type="match status" value="1"/>
</dbReference>
<evidence type="ECO:0000256" key="1">
    <source>
        <dbReference type="SAM" id="MobiDB-lite"/>
    </source>
</evidence>
<proteinExistence type="predicted"/>
<keyword evidence="2" id="KW-1185">Reference proteome</keyword>
<evidence type="ECO:0000313" key="3">
    <source>
        <dbReference type="RefSeq" id="XP_014491785.1"/>
    </source>
</evidence>
<sequence length="280" mass="29601">MMALNSLSPLSVNSLLVSSSSTSLTSDSHSKPFSVSCQFNSNRDSSEEKRKSVGSSTVLANAEFRKWGKVASATLAAAVIAFGSDMSALADLNKFEAELRGEFGIGSAAQFGSADLRKAVHVNENFRRANFTAADMRESDFSGSTFNGAYLEKAVAYKANFSGADLSDTLMDRMVLNEANLTNAILLRTVLTRSDLGGAIIEGADFSDAVLDLTQKQALCKYASGTNPVTGVSTRVSLGCGNKRRNAYGSPSSPLLSAPPQKLLDRDGFCDEATGLCDAK</sequence>
<feature type="compositionally biased region" description="Polar residues" evidence="1">
    <location>
        <begin position="31"/>
        <end position="43"/>
    </location>
</feature>
<dbReference type="RefSeq" id="XP_014491785.1">
    <property type="nucleotide sequence ID" value="XM_014636299.1"/>
</dbReference>
<dbReference type="SUPFAM" id="SSF141571">
    <property type="entry name" value="Pentapeptide repeat-like"/>
    <property type="match status" value="1"/>
</dbReference>
<protein>
    <submittedName>
        <fullName evidence="3">Thylakoid lumenal protein TL20.3, chloroplastic</fullName>
    </submittedName>
</protein>
<dbReference type="PANTHER" id="PTHR47121">
    <property type="entry name" value="THYLAKOID LUMENAL PROTEIN TL20.3, CHLOROPLASTIC"/>
    <property type="match status" value="1"/>
</dbReference>
<dbReference type="OrthoDB" id="9989223at2759"/>
<dbReference type="KEGG" id="vra:106754280"/>
<feature type="region of interest" description="Disordered" evidence="1">
    <location>
        <begin position="23"/>
        <end position="52"/>
    </location>
</feature>
<dbReference type="AlphaFoldDB" id="A0A1S3TDE3"/>
<name>A0A1S3TDE3_VIGRR</name>
<dbReference type="STRING" id="3916.A0A1S3TDE3"/>
<accession>A0A1S3TDE3</accession>
<dbReference type="InterPro" id="IPR053285">
    <property type="entry name" value="Thylakoid_lumenal_pentapeptide"/>
</dbReference>
<reference evidence="3" key="1">
    <citation type="submission" date="2025-08" db="UniProtKB">
        <authorList>
            <consortium name="RefSeq"/>
        </authorList>
    </citation>
    <scope>IDENTIFICATION</scope>
</reference>